<comment type="caution">
    <text evidence="2">The sequence shown here is derived from an EMBL/GenBank/DDBJ whole genome shotgun (WGS) entry which is preliminary data.</text>
</comment>
<evidence type="ECO:0000259" key="1">
    <source>
        <dbReference type="Pfam" id="PF16278"/>
    </source>
</evidence>
<sequence>MDFLSSLRREHIPLLELMGERGRAAFEKLSAGTPVPFGYKMGFHALPSMRQLHLHVISNDFISARLKTWHHYNSFATQFFRPLESVIEQLRTTGKVEVRNTALRDLSCSYTCSLLTAMQFDAQEYKTINYMSRAPCCHCGATLDTFPALQKHLLDHFKRSTASSR</sequence>
<gene>
    <name evidence="2" type="ORF">HK105_200224</name>
</gene>
<dbReference type="PANTHER" id="PTHR12486:SF4">
    <property type="entry name" value="APRATAXIN"/>
    <property type="match status" value="1"/>
</dbReference>
<proteinExistence type="predicted"/>
<dbReference type="Pfam" id="PF16278">
    <property type="entry name" value="zf-C2HE"/>
    <property type="match status" value="1"/>
</dbReference>
<organism evidence="2 3">
    <name type="scientific">Polyrhizophydium stewartii</name>
    <dbReference type="NCBI Taxonomy" id="2732419"/>
    <lineage>
        <taxon>Eukaryota</taxon>
        <taxon>Fungi</taxon>
        <taxon>Fungi incertae sedis</taxon>
        <taxon>Chytridiomycota</taxon>
        <taxon>Chytridiomycota incertae sedis</taxon>
        <taxon>Chytridiomycetes</taxon>
        <taxon>Rhizophydiales</taxon>
        <taxon>Rhizophydiales incertae sedis</taxon>
        <taxon>Polyrhizophydium</taxon>
    </lineage>
</organism>
<dbReference type="InterPro" id="IPR036265">
    <property type="entry name" value="HIT-like_sf"/>
</dbReference>
<accession>A0ABR4NKU6</accession>
<dbReference type="Gene3D" id="3.30.428.10">
    <property type="entry name" value="HIT-like"/>
    <property type="match status" value="1"/>
</dbReference>
<feature type="domain" description="Aprataxin C2HE/C2H2/C2HC zinc finger" evidence="1">
    <location>
        <begin position="77"/>
        <end position="158"/>
    </location>
</feature>
<evidence type="ECO:0000313" key="2">
    <source>
        <dbReference type="EMBL" id="KAL2920158.1"/>
    </source>
</evidence>
<dbReference type="Pfam" id="PF11969">
    <property type="entry name" value="DcpS_C"/>
    <property type="match status" value="1"/>
</dbReference>
<dbReference type="InterPro" id="IPR032566">
    <property type="entry name" value="Znf-C2HE"/>
</dbReference>
<name>A0ABR4NKU6_9FUNG</name>
<dbReference type="PANTHER" id="PTHR12486">
    <property type="entry name" value="APRATAXIN-RELATED"/>
    <property type="match status" value="1"/>
</dbReference>
<dbReference type="EMBL" id="JADGIZ020000001">
    <property type="protein sequence ID" value="KAL2920158.1"/>
    <property type="molecule type" value="Genomic_DNA"/>
</dbReference>
<evidence type="ECO:0000313" key="3">
    <source>
        <dbReference type="Proteomes" id="UP001527925"/>
    </source>
</evidence>
<reference evidence="2 3" key="1">
    <citation type="submission" date="2023-09" db="EMBL/GenBank/DDBJ databases">
        <title>Pangenome analysis of Batrachochytrium dendrobatidis and related Chytrids.</title>
        <authorList>
            <person name="Yacoub M.N."/>
            <person name="Stajich J.E."/>
            <person name="James T.Y."/>
        </authorList>
    </citation>
    <scope>NUCLEOTIDE SEQUENCE [LARGE SCALE GENOMIC DNA]</scope>
    <source>
        <strain evidence="2 3">JEL0888</strain>
    </source>
</reference>
<dbReference type="SUPFAM" id="SSF54197">
    <property type="entry name" value="HIT-like"/>
    <property type="match status" value="1"/>
</dbReference>
<protein>
    <recommendedName>
        <fullName evidence="1">Aprataxin C2HE/C2H2/C2HC zinc finger domain-containing protein</fullName>
    </recommendedName>
</protein>
<keyword evidence="3" id="KW-1185">Reference proteome</keyword>
<dbReference type="Proteomes" id="UP001527925">
    <property type="component" value="Unassembled WGS sequence"/>
</dbReference>